<dbReference type="InterPro" id="IPR018958">
    <property type="entry name" value="Knr4/Smi1-like_dom"/>
</dbReference>
<keyword evidence="2" id="KW-1133">Transmembrane helix</keyword>
<organism evidence="4 5">
    <name type="scientific">Endobacterium cereale</name>
    <dbReference type="NCBI Taxonomy" id="2663029"/>
    <lineage>
        <taxon>Bacteria</taxon>
        <taxon>Pseudomonadati</taxon>
        <taxon>Pseudomonadota</taxon>
        <taxon>Alphaproteobacteria</taxon>
        <taxon>Hyphomicrobiales</taxon>
        <taxon>Rhizobiaceae</taxon>
        <taxon>Endobacterium</taxon>
    </lineage>
</organism>
<gene>
    <name evidence="4" type="ORF">GAO09_14370</name>
</gene>
<evidence type="ECO:0000256" key="1">
    <source>
        <dbReference type="SAM" id="MobiDB-lite"/>
    </source>
</evidence>
<dbReference type="InterPro" id="IPR037883">
    <property type="entry name" value="Knr4/Smi1-like_sf"/>
</dbReference>
<evidence type="ECO:0000256" key="2">
    <source>
        <dbReference type="SAM" id="Phobius"/>
    </source>
</evidence>
<dbReference type="Proteomes" id="UP000435138">
    <property type="component" value="Unassembled WGS sequence"/>
</dbReference>
<feature type="domain" description="Knr4/Smi1-like" evidence="3">
    <location>
        <begin position="332"/>
        <end position="460"/>
    </location>
</feature>
<dbReference type="InterPro" id="IPR051873">
    <property type="entry name" value="KNR4/SMI1_regulator"/>
</dbReference>
<dbReference type="RefSeq" id="WP_153354698.1">
    <property type="nucleotide sequence ID" value="NZ_JAYKOO010000001.1"/>
</dbReference>
<keyword evidence="2" id="KW-0812">Transmembrane</keyword>
<reference evidence="4 5" key="1">
    <citation type="submission" date="2019-11" db="EMBL/GenBank/DDBJ databases">
        <title>Genome analysis of Rhizobacterium cereale a novel genus and species isolated from maize roots in North Spain.</title>
        <authorList>
            <person name="Menendez E."/>
            <person name="Flores-Felix J.D."/>
            <person name="Ramirez-Bahena M.-H."/>
            <person name="Igual J.M."/>
            <person name="Garcia-Fraile P."/>
            <person name="Peix A."/>
            <person name="Velazquez E."/>
        </authorList>
    </citation>
    <scope>NUCLEOTIDE SEQUENCE [LARGE SCALE GENOMIC DNA]</scope>
    <source>
        <strain evidence="4 5">RZME27</strain>
    </source>
</reference>
<keyword evidence="2" id="KW-0472">Membrane</keyword>
<evidence type="ECO:0000259" key="3">
    <source>
        <dbReference type="SMART" id="SM00860"/>
    </source>
</evidence>
<dbReference type="Gene3D" id="3.40.1580.10">
    <property type="entry name" value="SMI1/KNR4-like"/>
    <property type="match status" value="1"/>
</dbReference>
<feature type="transmembrane region" description="Helical" evidence="2">
    <location>
        <begin position="12"/>
        <end position="35"/>
    </location>
</feature>
<name>A0A6A8AEP1_9HYPH</name>
<dbReference type="SUPFAM" id="SSF160631">
    <property type="entry name" value="SMI1/KNR4-like"/>
    <property type="match status" value="1"/>
</dbReference>
<protein>
    <recommendedName>
        <fullName evidence="3">Knr4/Smi1-like domain-containing protein</fullName>
    </recommendedName>
</protein>
<keyword evidence="5" id="KW-1185">Reference proteome</keyword>
<dbReference type="Pfam" id="PF20335">
    <property type="entry name" value="DUF6630"/>
    <property type="match status" value="1"/>
</dbReference>
<proteinExistence type="predicted"/>
<sequence length="473" mass="52546">MGKFTGGLKIALIIGLGVIVPGAALVIGAVGWWTYSGLQGERDKPLVRFARMLSNNDRKVVEMAKALEEEPEKAFARADFSEVVGEGWDPSEDANTTALVYFAANSRFDRARLYERLALFDWKESGDEVADAFDAMLTASGVGKPSPSERQAILKEARDLAGEYTELPVLIGRYDRFFRSAGLQLTHLNTNSDAYLLVSLPQKAADCWTGAKLPDARLGEGQQLFVEPAIMQSGAFIKDHLPNLLPHIENAAQKPFPKSACLPIRHVLRDMIFGQSEKAPAGLRPTSMTTTTDSAPLASTESLKPDMPALIDRADRWLRANRPGFYAGLKPGVSDAELDAYERRFGLTLPPELRLVWKWKNGSPDDPLVGDESSDALLHNHRFISLDDSGETKAELDGMIGADFESPEWWKREWIPFTTSWGGDHYAVEISDGKSRVIDFRHDEETRNILAPSFAEWFEQFVVTMERGELELS</sequence>
<evidence type="ECO:0000313" key="4">
    <source>
        <dbReference type="EMBL" id="MQY47221.1"/>
    </source>
</evidence>
<dbReference type="SMART" id="SM00860">
    <property type="entry name" value="SMI1_KNR4"/>
    <property type="match status" value="1"/>
</dbReference>
<dbReference type="AlphaFoldDB" id="A0A6A8AEP1"/>
<dbReference type="Pfam" id="PF09346">
    <property type="entry name" value="SMI1_KNR4"/>
    <property type="match status" value="1"/>
</dbReference>
<dbReference type="EMBL" id="WIXI01000044">
    <property type="protein sequence ID" value="MQY47221.1"/>
    <property type="molecule type" value="Genomic_DNA"/>
</dbReference>
<comment type="caution">
    <text evidence="4">The sequence shown here is derived from an EMBL/GenBank/DDBJ whole genome shotgun (WGS) entry which is preliminary data.</text>
</comment>
<evidence type="ECO:0000313" key="5">
    <source>
        <dbReference type="Proteomes" id="UP000435138"/>
    </source>
</evidence>
<feature type="compositionally biased region" description="Polar residues" evidence="1">
    <location>
        <begin position="286"/>
        <end position="301"/>
    </location>
</feature>
<accession>A0A6A8AEP1</accession>
<dbReference type="PANTHER" id="PTHR47432">
    <property type="entry name" value="CELL WALL ASSEMBLY REGULATOR SMI1"/>
    <property type="match status" value="1"/>
</dbReference>
<dbReference type="InterPro" id="IPR046582">
    <property type="entry name" value="DUF6630"/>
</dbReference>
<feature type="region of interest" description="Disordered" evidence="1">
    <location>
        <begin position="279"/>
        <end position="301"/>
    </location>
</feature>
<dbReference type="PANTHER" id="PTHR47432:SF1">
    <property type="entry name" value="CELL WALL ASSEMBLY REGULATOR SMI1"/>
    <property type="match status" value="1"/>
</dbReference>